<gene>
    <name evidence="2" type="ORF">HETIRDRAFT_457652</name>
</gene>
<evidence type="ECO:0000256" key="1">
    <source>
        <dbReference type="SAM" id="MobiDB-lite"/>
    </source>
</evidence>
<accession>W4KJX9</accession>
<feature type="region of interest" description="Disordered" evidence="1">
    <location>
        <begin position="479"/>
        <end position="525"/>
    </location>
</feature>
<reference evidence="2 3" key="1">
    <citation type="journal article" date="2012" name="New Phytol.">
        <title>Insight into trade-off between wood decay and parasitism from the genome of a fungal forest pathogen.</title>
        <authorList>
            <person name="Olson A."/>
            <person name="Aerts A."/>
            <person name="Asiegbu F."/>
            <person name="Belbahri L."/>
            <person name="Bouzid O."/>
            <person name="Broberg A."/>
            <person name="Canback B."/>
            <person name="Coutinho P.M."/>
            <person name="Cullen D."/>
            <person name="Dalman K."/>
            <person name="Deflorio G."/>
            <person name="van Diepen L.T."/>
            <person name="Dunand C."/>
            <person name="Duplessis S."/>
            <person name="Durling M."/>
            <person name="Gonthier P."/>
            <person name="Grimwood J."/>
            <person name="Fossdal C.G."/>
            <person name="Hansson D."/>
            <person name="Henrissat B."/>
            <person name="Hietala A."/>
            <person name="Himmelstrand K."/>
            <person name="Hoffmeister D."/>
            <person name="Hogberg N."/>
            <person name="James T.Y."/>
            <person name="Karlsson M."/>
            <person name="Kohler A."/>
            <person name="Kues U."/>
            <person name="Lee Y.H."/>
            <person name="Lin Y.C."/>
            <person name="Lind M."/>
            <person name="Lindquist E."/>
            <person name="Lombard V."/>
            <person name="Lucas S."/>
            <person name="Lunden K."/>
            <person name="Morin E."/>
            <person name="Murat C."/>
            <person name="Park J."/>
            <person name="Raffaello T."/>
            <person name="Rouze P."/>
            <person name="Salamov A."/>
            <person name="Schmutz J."/>
            <person name="Solheim H."/>
            <person name="Stahlberg J."/>
            <person name="Velez H."/>
            <person name="de Vries R.P."/>
            <person name="Wiebenga A."/>
            <person name="Woodward S."/>
            <person name="Yakovlev I."/>
            <person name="Garbelotto M."/>
            <person name="Martin F."/>
            <person name="Grigoriev I.V."/>
            <person name="Stenlid J."/>
        </authorList>
    </citation>
    <scope>NUCLEOTIDE SEQUENCE [LARGE SCALE GENOMIC DNA]</scope>
    <source>
        <strain evidence="2 3">TC 32-1</strain>
    </source>
</reference>
<feature type="region of interest" description="Disordered" evidence="1">
    <location>
        <begin position="530"/>
        <end position="549"/>
    </location>
</feature>
<feature type="compositionally biased region" description="Acidic residues" evidence="1">
    <location>
        <begin position="505"/>
        <end position="518"/>
    </location>
</feature>
<feature type="region of interest" description="Disordered" evidence="1">
    <location>
        <begin position="297"/>
        <end position="408"/>
    </location>
</feature>
<name>W4KJX9_HETIT</name>
<feature type="region of interest" description="Disordered" evidence="1">
    <location>
        <begin position="105"/>
        <end position="127"/>
    </location>
</feature>
<feature type="compositionally biased region" description="Basic and acidic residues" evidence="1">
    <location>
        <begin position="361"/>
        <end position="390"/>
    </location>
</feature>
<feature type="compositionally biased region" description="Gly residues" evidence="1">
    <location>
        <begin position="484"/>
        <end position="502"/>
    </location>
</feature>
<dbReference type="eggNOG" id="ENOG502SS6Y">
    <property type="taxonomic scope" value="Eukaryota"/>
</dbReference>
<dbReference type="InParanoid" id="W4KJX9"/>
<protein>
    <submittedName>
        <fullName evidence="2">Uncharacterized protein</fullName>
    </submittedName>
</protein>
<dbReference type="RefSeq" id="XP_009542926.1">
    <property type="nucleotide sequence ID" value="XM_009544631.1"/>
</dbReference>
<dbReference type="OrthoDB" id="3235609at2759"/>
<evidence type="ECO:0000313" key="2">
    <source>
        <dbReference type="EMBL" id="ETW86157.1"/>
    </source>
</evidence>
<dbReference type="EMBL" id="KI925455">
    <property type="protein sequence ID" value="ETW86157.1"/>
    <property type="molecule type" value="Genomic_DNA"/>
</dbReference>
<dbReference type="Proteomes" id="UP000030671">
    <property type="component" value="Unassembled WGS sequence"/>
</dbReference>
<dbReference type="AlphaFoldDB" id="W4KJX9"/>
<organism evidence="2 3">
    <name type="scientific">Heterobasidion irregulare (strain TC 32-1)</name>
    <dbReference type="NCBI Taxonomy" id="747525"/>
    <lineage>
        <taxon>Eukaryota</taxon>
        <taxon>Fungi</taxon>
        <taxon>Dikarya</taxon>
        <taxon>Basidiomycota</taxon>
        <taxon>Agaricomycotina</taxon>
        <taxon>Agaricomycetes</taxon>
        <taxon>Russulales</taxon>
        <taxon>Bondarzewiaceae</taxon>
        <taxon>Heterobasidion</taxon>
        <taxon>Heterobasidion annosum species complex</taxon>
    </lineage>
</organism>
<evidence type="ECO:0000313" key="3">
    <source>
        <dbReference type="Proteomes" id="UP000030671"/>
    </source>
</evidence>
<sequence length="549" mass="60332">MSRGRPQSALYYQIGGYLADSTHWFGYDTPKLVDAFWQLEPGGIDLTLGIVPSGASYLLLPLDRWPALQRAYGLRTPHKSRPASAYLSLSPIHFDTPAAFKKKLDSLRPKKTKQPTDTSQANKRYAIGPKDGGAPRAAFEHSRLLLRALRADFDVAPYGLARGTQWADLQVLALAFNRWSMGTQLLDLGWTRARLGAAQLDTQSAVHIALAEGAHFGVEKRRKAAFKHGEAETMGAHAAAARLRDTLAEMRAAPVLLLVHDEPAARAALHDLGIETSTWASGADALLRAGLVKHEADRRPPYRDERSYDRPSHDSRAPYRNEDRGNGRRDGYGYDYDRGRDRSYAPPSRNDRAPARRSLSPHRDRDRDRARDRRDDHARERDHSRSDRARGPSSRSRSSERDGPADAGGGVYVVDVHVLFDALTQKARTRRTIGADARDAGVREAGEGEWCAGNESRVLAELWYTMAAGEAIDEQRAARWPDGLGSGGPAAAGGAGGAGGRSGDATDDVDPNDVDPNDIEPARNAALTIYDDFDLHDSEEERGDAQYLY</sequence>
<keyword evidence="3" id="KW-1185">Reference proteome</keyword>
<feature type="compositionally biased region" description="Basic and acidic residues" evidence="1">
    <location>
        <begin position="297"/>
        <end position="354"/>
    </location>
</feature>
<feature type="compositionally biased region" description="Acidic residues" evidence="1">
    <location>
        <begin position="531"/>
        <end position="542"/>
    </location>
</feature>
<proteinExistence type="predicted"/>
<dbReference type="GeneID" id="20676852"/>
<dbReference type="KEGG" id="hir:HETIRDRAFT_457652"/>
<dbReference type="HOGENOM" id="CLU_040086_0_0_1"/>